<protein>
    <recommendedName>
        <fullName evidence="3">Mediator of RNA polymerase II transcription subunit 24</fullName>
    </recommendedName>
    <alternativeName>
        <fullName evidence="8">Mediator complex subunit 24</fullName>
    </alternativeName>
</protein>
<keyword evidence="10" id="KW-1185">Reference proteome</keyword>
<accession>A0ABD2N8Y2</accession>
<evidence type="ECO:0000256" key="5">
    <source>
        <dbReference type="ARBA" id="ARBA00023159"/>
    </source>
</evidence>
<dbReference type="Proteomes" id="UP001516400">
    <property type="component" value="Unassembled WGS sequence"/>
</dbReference>
<dbReference type="PANTHER" id="PTHR12898:SF1">
    <property type="entry name" value="MEDIATOR OF RNA POLYMERASE II TRANSCRIPTION SUBUNIT 24"/>
    <property type="match status" value="1"/>
</dbReference>
<evidence type="ECO:0000256" key="6">
    <source>
        <dbReference type="ARBA" id="ARBA00023163"/>
    </source>
</evidence>
<keyword evidence="6" id="KW-0804">Transcription</keyword>
<sequence length="915" mass="102252">MVMESKTTSKTSCLKALLLRAWRERWTDLQWGINIKTVLPRGVSGDVYNLADCILQQAVVGAGANQLVLSYLRHSLSAQLVSHAAVLQRLSKYNQFTKIFCVCSLLEFLEKMIPGVTCCSKLEETELATAILSTACWLLNIIHKCSGTSDLNLKATNVASSILKTILNDDFYISMMCLARYNDTELYAETSHKCSELLTFLPETDECYQYVKKLENIDVNMLSLKVRSEKWPGSLIPYWLEVKLVGNPAASTAVLVDQLRVFQRLKGYNDARLYGELIRGSLLALYDVNQTSHESQWGAFAFLKVPHILSELAKKSDSNSVVESIELLLQHTPLLDAMDANSSCSSLECLLGELAKVRLLTEVQVKHLLEKRKVPKAIKSDSGNGTAGIPKVIICAEPTLNGILKTLSTDYHKIQDALLGMLHQVLAGKSFELILAVATVQGQLRTLVNRLIRFNECSKSGGDKSRAQLFDISFLMLVAIVQNFGANTVIDPDGMSLVEQWVKSCMVEKNKPKAPEQLLRLGDPVMIDTLLQQFNAGETEIKVNVKWQDVLFNIPGVMHEVLVAWEQGALAAADVKRILDALRGRMCCLPLAAAAWLCAYMRTAQQDTLLKPVNMVQQLLAPPTTDEENLRDRWQLTCEIIRKMQRDVQLPLQSKSTHHLVSRQPAVEQLHQLWTKAITRGWLDHTSARAVHCLLETAGSKWLVSSVVHELCKLRFRDHLTRGVDLALAIFHVDIVGCTFELLVHVLPQLLYNSIQADMLKEPQMPALASLTSYCVYTAYDALSEIYEEPPNKKIHLSDTSEEIRMDNLINKLRQLFTMFDGGIQEGLITQQTYFAFYLIQSLVEVSCPSANAILAAIPHALISDLLKTLPEKCSYSLLLHLHDVRASGGKINMARDLCILRNHHLRGIPSANIS</sequence>
<comment type="caution">
    <text evidence="9">The sequence shown here is derived from an EMBL/GenBank/DDBJ whole genome shotgun (WGS) entry which is preliminary data.</text>
</comment>
<keyword evidence="4" id="KW-0805">Transcription regulation</keyword>
<dbReference type="PANTHER" id="PTHR12898">
    <property type="entry name" value="MEDIATOR OF RNA POLYMERASE II TRANSCRIPTION SUBUNIT 24"/>
    <property type="match status" value="1"/>
</dbReference>
<keyword evidence="5" id="KW-0010">Activator</keyword>
<evidence type="ECO:0000256" key="4">
    <source>
        <dbReference type="ARBA" id="ARBA00023015"/>
    </source>
</evidence>
<dbReference type="AlphaFoldDB" id="A0ABD2N8Y2"/>
<comment type="similarity">
    <text evidence="2">Belongs to the Mediator complex subunit 24 family.</text>
</comment>
<dbReference type="EMBL" id="JABFTP020000083">
    <property type="protein sequence ID" value="KAL3274962.1"/>
    <property type="molecule type" value="Genomic_DNA"/>
</dbReference>
<evidence type="ECO:0000256" key="3">
    <source>
        <dbReference type="ARBA" id="ARBA00019693"/>
    </source>
</evidence>
<comment type="subcellular location">
    <subcellularLocation>
        <location evidence="1">Nucleus</location>
    </subcellularLocation>
</comment>
<organism evidence="9 10">
    <name type="scientific">Cryptolaemus montrouzieri</name>
    <dbReference type="NCBI Taxonomy" id="559131"/>
    <lineage>
        <taxon>Eukaryota</taxon>
        <taxon>Metazoa</taxon>
        <taxon>Ecdysozoa</taxon>
        <taxon>Arthropoda</taxon>
        <taxon>Hexapoda</taxon>
        <taxon>Insecta</taxon>
        <taxon>Pterygota</taxon>
        <taxon>Neoptera</taxon>
        <taxon>Endopterygota</taxon>
        <taxon>Coleoptera</taxon>
        <taxon>Polyphaga</taxon>
        <taxon>Cucujiformia</taxon>
        <taxon>Coccinelloidea</taxon>
        <taxon>Coccinellidae</taxon>
        <taxon>Scymninae</taxon>
        <taxon>Scymnini</taxon>
        <taxon>Cryptolaemus</taxon>
    </lineage>
</organism>
<evidence type="ECO:0000313" key="9">
    <source>
        <dbReference type="EMBL" id="KAL3274962.1"/>
    </source>
</evidence>
<evidence type="ECO:0000256" key="2">
    <source>
        <dbReference type="ARBA" id="ARBA00007864"/>
    </source>
</evidence>
<evidence type="ECO:0000256" key="1">
    <source>
        <dbReference type="ARBA" id="ARBA00004123"/>
    </source>
</evidence>
<dbReference type="Pfam" id="PF11277">
    <property type="entry name" value="Med24_N"/>
    <property type="match status" value="2"/>
</dbReference>
<name>A0ABD2N8Y2_9CUCU</name>
<dbReference type="GO" id="GO:0005634">
    <property type="term" value="C:nucleus"/>
    <property type="evidence" value="ECO:0007669"/>
    <property type="project" value="UniProtKB-SubCell"/>
</dbReference>
<keyword evidence="7" id="KW-0539">Nucleus</keyword>
<reference evidence="9 10" key="1">
    <citation type="journal article" date="2021" name="BMC Biol.">
        <title>Horizontally acquired antibacterial genes associated with adaptive radiation of ladybird beetles.</title>
        <authorList>
            <person name="Li H.S."/>
            <person name="Tang X.F."/>
            <person name="Huang Y.H."/>
            <person name="Xu Z.Y."/>
            <person name="Chen M.L."/>
            <person name="Du X.Y."/>
            <person name="Qiu B.Y."/>
            <person name="Chen P.T."/>
            <person name="Zhang W."/>
            <person name="Slipinski A."/>
            <person name="Escalona H.E."/>
            <person name="Waterhouse R.M."/>
            <person name="Zwick A."/>
            <person name="Pang H."/>
        </authorList>
    </citation>
    <scope>NUCLEOTIDE SEQUENCE [LARGE SCALE GENOMIC DNA]</scope>
    <source>
        <strain evidence="9">SYSU2018</strain>
    </source>
</reference>
<dbReference type="InterPro" id="IPR021429">
    <property type="entry name" value="Mediator_Med24"/>
</dbReference>
<gene>
    <name evidence="9" type="ORF">HHI36_019738</name>
</gene>
<proteinExistence type="inferred from homology"/>
<evidence type="ECO:0000256" key="7">
    <source>
        <dbReference type="ARBA" id="ARBA00023242"/>
    </source>
</evidence>
<evidence type="ECO:0000313" key="10">
    <source>
        <dbReference type="Proteomes" id="UP001516400"/>
    </source>
</evidence>
<evidence type="ECO:0000256" key="8">
    <source>
        <dbReference type="ARBA" id="ARBA00031960"/>
    </source>
</evidence>